<evidence type="ECO:0000256" key="1">
    <source>
        <dbReference type="ARBA" id="ARBA00005350"/>
    </source>
</evidence>
<organism evidence="2 3">
    <name type="scientific">Perkinsus olseni</name>
    <name type="common">Perkinsus atlanticus</name>
    <dbReference type="NCBI Taxonomy" id="32597"/>
    <lineage>
        <taxon>Eukaryota</taxon>
        <taxon>Sar</taxon>
        <taxon>Alveolata</taxon>
        <taxon>Perkinsozoa</taxon>
        <taxon>Perkinsea</taxon>
        <taxon>Perkinsida</taxon>
        <taxon>Perkinsidae</taxon>
        <taxon>Perkinsus</taxon>
    </lineage>
</organism>
<protein>
    <submittedName>
        <fullName evidence="2">Uncharacterized protein</fullName>
    </submittedName>
</protein>
<dbReference type="GO" id="GO:0017128">
    <property type="term" value="F:phospholipid scramblase activity"/>
    <property type="evidence" value="ECO:0007669"/>
    <property type="project" value="InterPro"/>
</dbReference>
<evidence type="ECO:0000313" key="3">
    <source>
        <dbReference type="Proteomes" id="UP000574390"/>
    </source>
</evidence>
<sequence length="513" mass="55467">MASASVRGVRNQTASALASTIHAAESLRALEQDMPSLLSLTKVHLQRKLTSTTIESLAGILGNIPSTTVRRCIAEHLVQRLDSNLCKIDDYVRIAITAGVEGNSEVSNLLIEAALSKPDFPPGALIAMRDARGEPLEAAAVPDVCLIDAVIGYGRASSTICGLMLSRLDDDSADSYDRILNASTEITLPLPYQRAAAYLIHHLQGRCKAGDVLVQTLLQRIRVDILNMTELSLLARFSPLAASHPVLIPLIAKRCLQVAASPEVLSYTPYEGDVHSAKLLCRVLSLLCKVDRGDSTALDFGKLQNLICQVAVRHATHLVPSDFVSLCALVVQSGYHKIPQVRLSLGDILGPCVLVKMRALKSAGAKERLAGLCRTMGFEAIDLSEKFSNNLHEVAASTEGESLALVNASASPSAASLVIIMFCQSVFPSQYTMQYPNPQIQPPGQVQMATVIGNPMPVIQPNVVDGMQVVAGLKRVQVRELRQMLEAITGFEQRNKYIVKDEAGRELFYAVEE</sequence>
<feature type="non-terminal residue" evidence="2">
    <location>
        <position position="513"/>
    </location>
</feature>
<name>A0A7J6S3F6_PEROL</name>
<dbReference type="InterPro" id="IPR005552">
    <property type="entry name" value="Scramblase"/>
</dbReference>
<comment type="similarity">
    <text evidence="1">Belongs to the phospholipid scramblase family.</text>
</comment>
<proteinExistence type="inferred from homology"/>
<comment type="caution">
    <text evidence="2">The sequence shown here is derived from an EMBL/GenBank/DDBJ whole genome shotgun (WGS) entry which is preliminary data.</text>
</comment>
<dbReference type="Pfam" id="PF03803">
    <property type="entry name" value="Scramblase"/>
    <property type="match status" value="1"/>
</dbReference>
<dbReference type="Proteomes" id="UP000574390">
    <property type="component" value="Unassembled WGS sequence"/>
</dbReference>
<accession>A0A7J6S3F6</accession>
<gene>
    <name evidence="2" type="ORF">FOZ62_031697</name>
</gene>
<dbReference type="EMBL" id="JABANM010017610">
    <property type="protein sequence ID" value="KAF4727477.1"/>
    <property type="molecule type" value="Genomic_DNA"/>
</dbReference>
<dbReference type="AlphaFoldDB" id="A0A7J6S3F6"/>
<evidence type="ECO:0000313" key="2">
    <source>
        <dbReference type="EMBL" id="KAF4727477.1"/>
    </source>
</evidence>
<reference evidence="2 3" key="1">
    <citation type="submission" date="2020-04" db="EMBL/GenBank/DDBJ databases">
        <title>Perkinsus olseni comparative genomics.</title>
        <authorList>
            <person name="Bogema D.R."/>
        </authorList>
    </citation>
    <scope>NUCLEOTIDE SEQUENCE [LARGE SCALE GENOMIC DNA]</scope>
    <source>
        <strain evidence="2">ATCC PRA-205</strain>
    </source>
</reference>